<evidence type="ECO:0000313" key="2">
    <source>
        <dbReference type="Proteomes" id="UP000887578"/>
    </source>
</evidence>
<dbReference type="Pfam" id="PF24676">
    <property type="entry name" value="DUF7656"/>
    <property type="match status" value="1"/>
</dbReference>
<accession>A0A914QR07</accession>
<keyword evidence="2" id="KW-1185">Reference proteome</keyword>
<dbReference type="InterPro" id="IPR056073">
    <property type="entry name" value="DUF7656"/>
</dbReference>
<dbReference type="WBParaSite" id="PDA_v2.g6196.t1">
    <property type="protein sequence ID" value="PDA_v2.g6196.t1"/>
    <property type="gene ID" value="PDA_v2.g6196"/>
</dbReference>
<sequence>MFLIENNNIIERAKFLREFEEKGVKTAGNKSRLNEIKRNNINKNIYIFYCSFERDQNSDRINTFCKLINEQKPQDCFIVVEIDSWEGDEIPQTSAAIHLIVDGVLVDSDYNPSTRYLRKKDFSMEDLENILKITGSYDCIYTNALIKASCCAEIDNFTK</sequence>
<evidence type="ECO:0000313" key="3">
    <source>
        <dbReference type="WBParaSite" id="PDA_v2.g6196.t1"/>
    </source>
</evidence>
<dbReference type="Proteomes" id="UP000887578">
    <property type="component" value="Unplaced"/>
</dbReference>
<reference evidence="3" key="1">
    <citation type="submission" date="2022-11" db="UniProtKB">
        <authorList>
            <consortium name="WormBaseParasite"/>
        </authorList>
    </citation>
    <scope>IDENTIFICATION</scope>
</reference>
<organism evidence="2 3">
    <name type="scientific">Panagrolaimus davidi</name>
    <dbReference type="NCBI Taxonomy" id="227884"/>
    <lineage>
        <taxon>Eukaryota</taxon>
        <taxon>Metazoa</taxon>
        <taxon>Ecdysozoa</taxon>
        <taxon>Nematoda</taxon>
        <taxon>Chromadorea</taxon>
        <taxon>Rhabditida</taxon>
        <taxon>Tylenchina</taxon>
        <taxon>Panagrolaimomorpha</taxon>
        <taxon>Panagrolaimoidea</taxon>
        <taxon>Panagrolaimidae</taxon>
        <taxon>Panagrolaimus</taxon>
    </lineage>
</organism>
<dbReference type="AlphaFoldDB" id="A0A914QR07"/>
<protein>
    <recommendedName>
        <fullName evidence="1">DUF7656 domain-containing protein</fullName>
    </recommendedName>
</protein>
<proteinExistence type="predicted"/>
<evidence type="ECO:0000259" key="1">
    <source>
        <dbReference type="Pfam" id="PF24676"/>
    </source>
</evidence>
<feature type="domain" description="DUF7656" evidence="1">
    <location>
        <begin position="19"/>
        <end position="110"/>
    </location>
</feature>
<name>A0A914QR07_9BILA</name>